<keyword evidence="2" id="KW-0732">Signal</keyword>
<feature type="signal peptide" evidence="2">
    <location>
        <begin position="1"/>
        <end position="23"/>
    </location>
</feature>
<keyword evidence="4" id="KW-1185">Reference proteome</keyword>
<evidence type="ECO:0000256" key="1">
    <source>
        <dbReference type="SAM" id="MobiDB-lite"/>
    </source>
</evidence>
<organism evidence="3 4">
    <name type="scientific">Macrophomina phaseolina</name>
    <dbReference type="NCBI Taxonomy" id="35725"/>
    <lineage>
        <taxon>Eukaryota</taxon>
        <taxon>Fungi</taxon>
        <taxon>Dikarya</taxon>
        <taxon>Ascomycota</taxon>
        <taxon>Pezizomycotina</taxon>
        <taxon>Dothideomycetes</taxon>
        <taxon>Dothideomycetes incertae sedis</taxon>
        <taxon>Botryosphaeriales</taxon>
        <taxon>Botryosphaeriaceae</taxon>
        <taxon>Macrophomina</taxon>
    </lineage>
</organism>
<feature type="compositionally biased region" description="Basic residues" evidence="1">
    <location>
        <begin position="99"/>
        <end position="108"/>
    </location>
</feature>
<gene>
    <name evidence="3" type="ORF">B0J12DRAFT_280573</name>
</gene>
<feature type="region of interest" description="Disordered" evidence="1">
    <location>
        <begin position="65"/>
        <end position="112"/>
    </location>
</feature>
<feature type="compositionally biased region" description="Basic and acidic residues" evidence="1">
    <location>
        <begin position="65"/>
        <end position="85"/>
    </location>
</feature>
<evidence type="ECO:0000256" key="2">
    <source>
        <dbReference type="SAM" id="SignalP"/>
    </source>
</evidence>
<protein>
    <submittedName>
        <fullName evidence="3">Uncharacterized protein</fullName>
    </submittedName>
</protein>
<sequence>MSQVVFQCFLIFVLPFLRIFVLSQRNTQPNTEDPDQNPSHQKQSRFCQTIARCCSLSALARNEVERGESALGENEKRNDKSKTDQDATFDTMIPPESTKKKKKKKKHEHIPTVLHRLSRELQEYSDKATHLQPVY</sequence>
<dbReference type="EMBL" id="JAGTJR010000004">
    <property type="protein sequence ID" value="KAH7061080.1"/>
    <property type="molecule type" value="Genomic_DNA"/>
</dbReference>
<name>A0ABQ8GMV6_9PEZI</name>
<proteinExistence type="predicted"/>
<reference evidence="3 4" key="1">
    <citation type="journal article" date="2021" name="Nat. Commun.">
        <title>Genetic determinants of endophytism in the Arabidopsis root mycobiome.</title>
        <authorList>
            <person name="Mesny F."/>
            <person name="Miyauchi S."/>
            <person name="Thiergart T."/>
            <person name="Pickel B."/>
            <person name="Atanasova L."/>
            <person name="Karlsson M."/>
            <person name="Huettel B."/>
            <person name="Barry K.W."/>
            <person name="Haridas S."/>
            <person name="Chen C."/>
            <person name="Bauer D."/>
            <person name="Andreopoulos W."/>
            <person name="Pangilinan J."/>
            <person name="LaButti K."/>
            <person name="Riley R."/>
            <person name="Lipzen A."/>
            <person name="Clum A."/>
            <person name="Drula E."/>
            <person name="Henrissat B."/>
            <person name="Kohler A."/>
            <person name="Grigoriev I.V."/>
            <person name="Martin F.M."/>
            <person name="Hacquard S."/>
        </authorList>
    </citation>
    <scope>NUCLEOTIDE SEQUENCE [LARGE SCALE GENOMIC DNA]</scope>
    <source>
        <strain evidence="3 4">MPI-SDFR-AT-0080</strain>
    </source>
</reference>
<accession>A0ABQ8GMV6</accession>
<evidence type="ECO:0000313" key="3">
    <source>
        <dbReference type="EMBL" id="KAH7061080.1"/>
    </source>
</evidence>
<feature type="chain" id="PRO_5046892597" evidence="2">
    <location>
        <begin position="24"/>
        <end position="135"/>
    </location>
</feature>
<evidence type="ECO:0000313" key="4">
    <source>
        <dbReference type="Proteomes" id="UP000774617"/>
    </source>
</evidence>
<comment type="caution">
    <text evidence="3">The sequence shown here is derived from an EMBL/GenBank/DDBJ whole genome shotgun (WGS) entry which is preliminary data.</text>
</comment>
<dbReference type="Proteomes" id="UP000774617">
    <property type="component" value="Unassembled WGS sequence"/>
</dbReference>